<protein>
    <recommendedName>
        <fullName evidence="5 10">Inositol-pentakisphosphate 2-kinase</fullName>
        <ecNumber evidence="4 10">2.7.1.158</ecNumber>
    </recommendedName>
</protein>
<dbReference type="EC" id="2.7.1.158" evidence="4 10"/>
<dbReference type="GO" id="GO:0032958">
    <property type="term" value="P:inositol phosphate biosynthetic process"/>
    <property type="evidence" value="ECO:0007669"/>
    <property type="project" value="TreeGrafter"/>
</dbReference>
<evidence type="ECO:0000256" key="5">
    <source>
        <dbReference type="ARBA" id="ARBA00014846"/>
    </source>
</evidence>
<organism evidence="11 12">
    <name type="scientific">Pleurostoma richardsiae</name>
    <dbReference type="NCBI Taxonomy" id="41990"/>
    <lineage>
        <taxon>Eukaryota</taxon>
        <taxon>Fungi</taxon>
        <taxon>Dikarya</taxon>
        <taxon>Ascomycota</taxon>
        <taxon>Pezizomycotina</taxon>
        <taxon>Sordariomycetes</taxon>
        <taxon>Sordariomycetidae</taxon>
        <taxon>Calosphaeriales</taxon>
        <taxon>Pleurostomataceae</taxon>
        <taxon>Pleurostoma</taxon>
    </lineage>
</organism>
<dbReference type="PANTHER" id="PTHR14456">
    <property type="entry name" value="INOSITOL POLYPHOSPHATE KINASE 1"/>
    <property type="match status" value="1"/>
</dbReference>
<evidence type="ECO:0000256" key="8">
    <source>
        <dbReference type="ARBA" id="ARBA00022777"/>
    </source>
</evidence>
<sequence>MSSSTNGSGGPAPVNYAGASIARDAELAAAVTLRIPEGTTFAFVGEGNANVVFSFTLPAQHDANPENLKGKLLRVPKAGRGLSYPELQDYWERTIKPLFEPGDLIQQELVRLPSNECFGMLNDCLRRYEAKGNRRADFRGDQVEATTIGMLIDDMTDNGGDSYTFQFKPKWLVQSKSAPDDAVRCRNCARQALRNAEAGHPPSEKPFSCPLNYIVTLHPGRGRSDLSHFKATPRLEDRFVRWLEVNPLLPRLQGAQLMHDVDRGRDDAKLALAMTLRDCTCFVRFPERDDMPVVAKLGDLDRKDITAKAAKWWKMEADLLSKGYYHAKESPRQNTDCVLAPENRVLQDFRP</sequence>
<dbReference type="Pfam" id="PF06090">
    <property type="entry name" value="Ins_P5_2-kin"/>
    <property type="match status" value="2"/>
</dbReference>
<evidence type="ECO:0000256" key="3">
    <source>
        <dbReference type="ARBA" id="ARBA00008305"/>
    </source>
</evidence>
<accession>A0AA38S1D5</accession>
<keyword evidence="12" id="KW-1185">Reference proteome</keyword>
<proteinExistence type="inferred from homology"/>
<dbReference type="AlphaFoldDB" id="A0AA38S1D5"/>
<dbReference type="GO" id="GO:0005524">
    <property type="term" value="F:ATP binding"/>
    <property type="evidence" value="ECO:0007669"/>
    <property type="project" value="UniProtKB-KW"/>
</dbReference>
<comment type="catalytic activity">
    <reaction evidence="1 10">
        <text>1D-myo-inositol 1,3,4,5,6-pentakisphosphate + ATP = 1D-myo-inositol hexakisphosphate + ADP + H(+)</text>
        <dbReference type="Rhea" id="RHEA:20313"/>
        <dbReference type="ChEBI" id="CHEBI:15378"/>
        <dbReference type="ChEBI" id="CHEBI:30616"/>
        <dbReference type="ChEBI" id="CHEBI:57733"/>
        <dbReference type="ChEBI" id="CHEBI:58130"/>
        <dbReference type="ChEBI" id="CHEBI:456216"/>
        <dbReference type="EC" id="2.7.1.158"/>
    </reaction>
</comment>
<evidence type="ECO:0000256" key="10">
    <source>
        <dbReference type="RuleBase" id="RU364126"/>
    </source>
</evidence>
<keyword evidence="7 10" id="KW-0547">Nucleotide-binding</keyword>
<dbReference type="GO" id="GO:0005634">
    <property type="term" value="C:nucleus"/>
    <property type="evidence" value="ECO:0007669"/>
    <property type="project" value="TreeGrafter"/>
</dbReference>
<name>A0AA38S1D5_9PEZI</name>
<dbReference type="GO" id="GO:0035299">
    <property type="term" value="F:inositol-1,3,4,5,6-pentakisphosphate 2-kinase activity"/>
    <property type="evidence" value="ECO:0007669"/>
    <property type="project" value="UniProtKB-EC"/>
</dbReference>
<evidence type="ECO:0000256" key="9">
    <source>
        <dbReference type="ARBA" id="ARBA00022840"/>
    </source>
</evidence>
<dbReference type="InterPro" id="IPR043001">
    <property type="entry name" value="IP5_2-K_N_lobe"/>
</dbReference>
<dbReference type="PANTHER" id="PTHR14456:SF2">
    <property type="entry name" value="INOSITOL-PENTAKISPHOSPHATE 2-KINASE"/>
    <property type="match status" value="1"/>
</dbReference>
<reference evidence="11" key="1">
    <citation type="submission" date="2022-07" db="EMBL/GenBank/DDBJ databases">
        <title>Fungi with potential for degradation of polypropylene.</title>
        <authorList>
            <person name="Gostincar C."/>
        </authorList>
    </citation>
    <scope>NUCLEOTIDE SEQUENCE</scope>
    <source>
        <strain evidence="11">EXF-13308</strain>
    </source>
</reference>
<comment type="domain">
    <text evidence="10">The EXKPK motif is conserved in inositol-pentakisphosphate 2-kinases of both family 1 and 2.</text>
</comment>
<dbReference type="Proteomes" id="UP001174694">
    <property type="component" value="Unassembled WGS sequence"/>
</dbReference>
<comment type="function">
    <text evidence="10">Phosphorylates Ins(1,3,4,5,6)P5 at position 2 to form Ins(1,2,3,4,5,6)P6 (InsP6 or phytate).</text>
</comment>
<comment type="similarity">
    <text evidence="3">Belongs to the IPK1 type 1 family.</text>
</comment>
<evidence type="ECO:0000256" key="4">
    <source>
        <dbReference type="ARBA" id="ARBA00012023"/>
    </source>
</evidence>
<evidence type="ECO:0000313" key="11">
    <source>
        <dbReference type="EMBL" id="KAJ9151927.1"/>
    </source>
</evidence>
<keyword evidence="6 10" id="KW-0808">Transferase</keyword>
<evidence type="ECO:0000256" key="7">
    <source>
        <dbReference type="ARBA" id="ARBA00022741"/>
    </source>
</evidence>
<keyword evidence="9 10" id="KW-0067">ATP-binding</keyword>
<dbReference type="InterPro" id="IPR009286">
    <property type="entry name" value="Ins_P5_2-kin"/>
</dbReference>
<evidence type="ECO:0000256" key="6">
    <source>
        <dbReference type="ARBA" id="ARBA00022679"/>
    </source>
</evidence>
<evidence type="ECO:0000256" key="1">
    <source>
        <dbReference type="ARBA" id="ARBA00001774"/>
    </source>
</evidence>
<dbReference type="Gene3D" id="3.30.200.110">
    <property type="entry name" value="Inositol-pentakisphosphate 2-kinase, N-lobe"/>
    <property type="match status" value="1"/>
</dbReference>
<comment type="function">
    <text evidence="2">Has kinase activity and phosphorylates inositol-1,3,4,5,6-pentakisphosphate (Ins(1,3,4,5,6)P5) to produce 1,2,3,4,5,6-hexakisphosphate (InsP6), also known as phytate.</text>
</comment>
<dbReference type="EMBL" id="JANBVO010000005">
    <property type="protein sequence ID" value="KAJ9151927.1"/>
    <property type="molecule type" value="Genomic_DNA"/>
</dbReference>
<keyword evidence="8 10" id="KW-0418">Kinase</keyword>
<gene>
    <name evidence="11" type="ORF">NKR23_g2833</name>
</gene>
<comment type="caution">
    <text evidence="11">The sequence shown here is derived from an EMBL/GenBank/DDBJ whole genome shotgun (WGS) entry which is preliminary data.</text>
</comment>
<evidence type="ECO:0000313" key="12">
    <source>
        <dbReference type="Proteomes" id="UP001174694"/>
    </source>
</evidence>
<evidence type="ECO:0000256" key="2">
    <source>
        <dbReference type="ARBA" id="ARBA00003979"/>
    </source>
</evidence>